<organism evidence="3 4">
    <name type="scientific">Massarina eburnea CBS 473.64</name>
    <dbReference type="NCBI Taxonomy" id="1395130"/>
    <lineage>
        <taxon>Eukaryota</taxon>
        <taxon>Fungi</taxon>
        <taxon>Dikarya</taxon>
        <taxon>Ascomycota</taxon>
        <taxon>Pezizomycotina</taxon>
        <taxon>Dothideomycetes</taxon>
        <taxon>Pleosporomycetidae</taxon>
        <taxon>Pleosporales</taxon>
        <taxon>Massarineae</taxon>
        <taxon>Massarinaceae</taxon>
        <taxon>Massarina</taxon>
    </lineage>
</organism>
<feature type="compositionally biased region" description="Polar residues" evidence="1">
    <location>
        <begin position="377"/>
        <end position="390"/>
    </location>
</feature>
<name>A0A6A6SF00_9PLEO</name>
<feature type="compositionally biased region" description="Basic and acidic residues" evidence="1">
    <location>
        <begin position="393"/>
        <end position="402"/>
    </location>
</feature>
<feature type="region of interest" description="Disordered" evidence="1">
    <location>
        <begin position="1"/>
        <end position="34"/>
    </location>
</feature>
<keyword evidence="2" id="KW-0812">Transmembrane</keyword>
<dbReference type="Proteomes" id="UP000799753">
    <property type="component" value="Unassembled WGS sequence"/>
</dbReference>
<evidence type="ECO:0008006" key="5">
    <source>
        <dbReference type="Google" id="ProtNLM"/>
    </source>
</evidence>
<keyword evidence="2" id="KW-1133">Transmembrane helix</keyword>
<evidence type="ECO:0000313" key="3">
    <source>
        <dbReference type="EMBL" id="KAF2644804.1"/>
    </source>
</evidence>
<reference evidence="3" key="1">
    <citation type="journal article" date="2020" name="Stud. Mycol.">
        <title>101 Dothideomycetes genomes: a test case for predicting lifestyles and emergence of pathogens.</title>
        <authorList>
            <person name="Haridas S."/>
            <person name="Albert R."/>
            <person name="Binder M."/>
            <person name="Bloem J."/>
            <person name="Labutti K."/>
            <person name="Salamov A."/>
            <person name="Andreopoulos B."/>
            <person name="Baker S."/>
            <person name="Barry K."/>
            <person name="Bills G."/>
            <person name="Bluhm B."/>
            <person name="Cannon C."/>
            <person name="Castanera R."/>
            <person name="Culley D."/>
            <person name="Daum C."/>
            <person name="Ezra D."/>
            <person name="Gonzalez J."/>
            <person name="Henrissat B."/>
            <person name="Kuo A."/>
            <person name="Liang C."/>
            <person name="Lipzen A."/>
            <person name="Lutzoni F."/>
            <person name="Magnuson J."/>
            <person name="Mondo S."/>
            <person name="Nolan M."/>
            <person name="Ohm R."/>
            <person name="Pangilinan J."/>
            <person name="Park H.-J."/>
            <person name="Ramirez L."/>
            <person name="Alfaro M."/>
            <person name="Sun H."/>
            <person name="Tritt A."/>
            <person name="Yoshinaga Y."/>
            <person name="Zwiers L.-H."/>
            <person name="Turgeon B."/>
            <person name="Goodwin S."/>
            <person name="Spatafora J."/>
            <person name="Crous P."/>
            <person name="Grigoriev I."/>
        </authorList>
    </citation>
    <scope>NUCLEOTIDE SEQUENCE</scope>
    <source>
        <strain evidence="3">CBS 473.64</strain>
    </source>
</reference>
<accession>A0A6A6SF00</accession>
<feature type="region of interest" description="Disordered" evidence="1">
    <location>
        <begin position="337"/>
        <end position="410"/>
    </location>
</feature>
<dbReference type="AlphaFoldDB" id="A0A6A6SF00"/>
<evidence type="ECO:0000313" key="4">
    <source>
        <dbReference type="Proteomes" id="UP000799753"/>
    </source>
</evidence>
<keyword evidence="2" id="KW-0472">Membrane</keyword>
<protein>
    <recommendedName>
        <fullName evidence="5">Mid2 domain-containing protein</fullName>
    </recommendedName>
</protein>
<keyword evidence="4" id="KW-1185">Reference proteome</keyword>
<dbReference type="PANTHER" id="PTHR16861:SF4">
    <property type="entry name" value="SH3 DOMAIN PROTEIN (AFU_ORTHOLOGUE AFUA_1G13610)"/>
    <property type="match status" value="1"/>
</dbReference>
<feature type="compositionally biased region" description="Low complexity" evidence="1">
    <location>
        <begin position="20"/>
        <end position="34"/>
    </location>
</feature>
<dbReference type="OrthoDB" id="5985073at2759"/>
<gene>
    <name evidence="3" type="ORF">P280DRAFT_546225</name>
</gene>
<proteinExistence type="predicted"/>
<evidence type="ECO:0000256" key="2">
    <source>
        <dbReference type="SAM" id="Phobius"/>
    </source>
</evidence>
<feature type="transmembrane region" description="Helical" evidence="2">
    <location>
        <begin position="254"/>
        <end position="279"/>
    </location>
</feature>
<dbReference type="PANTHER" id="PTHR16861">
    <property type="entry name" value="GLYCOPROTEIN 38"/>
    <property type="match status" value="1"/>
</dbReference>
<evidence type="ECO:0000256" key="1">
    <source>
        <dbReference type="SAM" id="MobiDB-lite"/>
    </source>
</evidence>
<dbReference type="EMBL" id="MU006778">
    <property type="protein sequence ID" value="KAF2644804.1"/>
    <property type="molecule type" value="Genomic_DNA"/>
</dbReference>
<dbReference type="CDD" id="cd12087">
    <property type="entry name" value="TM_EGFR-like"/>
    <property type="match status" value="1"/>
</dbReference>
<sequence length="410" mass="43084">MGASHRVERRRLTERLGARATTTSAGSSSSSKTFPTPTVKIALTSAFSGPSTCDQNLLTMLPPPTYQIWANEPVPVENNTVAACYPTEFLQSYTSVMITVESSPVPSSIVPAMSPFACPKNYCTALASARNYIVCCPSNYQFHPPASTVDSSRPFYGGTCYSDMTMSSSYPVLQYNTNGDTASTLFPVTATNVQAFAHPIDGFALTSPTALGCSKSSSGLSTDSSSSNGNSQASDASSSATAAAAARTGMSGGAIAGAVVGGILGLAAIVGLVFFLLAYRRKNKNAPATPPDAHHMSDDYGQSKGDAIYRHEANTSFTHAELGSSQRGLVNEKSGTGFLRHEMNDGHGAVEMPADGPIEMYAGPFGKTHHDDKTGLATPSTSGKNRSSVANVLDKHEKERMARMGNWNNN</sequence>